<dbReference type="InterPro" id="IPR001611">
    <property type="entry name" value="Leu-rich_rpt"/>
</dbReference>
<evidence type="ECO:0000259" key="8">
    <source>
        <dbReference type="PROSITE" id="PS50181"/>
    </source>
</evidence>
<dbReference type="SMART" id="SM01117">
    <property type="entry name" value="Cyt-b5"/>
    <property type="match status" value="1"/>
</dbReference>
<keyword evidence="4 7" id="KW-1133">Transmembrane helix</keyword>
<dbReference type="InterPro" id="IPR006553">
    <property type="entry name" value="Leu-rich_rpt_Cys-con_subtyp"/>
</dbReference>
<dbReference type="AlphaFoldDB" id="A0A9P6YHQ6"/>
<evidence type="ECO:0000313" key="9">
    <source>
        <dbReference type="EMBL" id="KAG1548859.1"/>
    </source>
</evidence>
<dbReference type="Gene3D" id="3.80.10.10">
    <property type="entry name" value="Ribonuclease Inhibitor"/>
    <property type="match status" value="2"/>
</dbReference>
<protein>
    <recommendedName>
        <fullName evidence="8">F-box domain-containing protein</fullName>
    </recommendedName>
</protein>
<comment type="subcellular location">
    <subcellularLocation>
        <location evidence="1">Membrane</location>
        <topology evidence="1">Multi-pass membrane protein</topology>
    </subcellularLocation>
</comment>
<evidence type="ECO:0000256" key="3">
    <source>
        <dbReference type="ARBA" id="ARBA00022692"/>
    </source>
</evidence>
<gene>
    <name evidence="9" type="ORF">G6F51_003406</name>
</gene>
<organism evidence="9 10">
    <name type="scientific">Rhizopus oryzae</name>
    <name type="common">Mucormycosis agent</name>
    <name type="synonym">Rhizopus arrhizus var. delemar</name>
    <dbReference type="NCBI Taxonomy" id="64495"/>
    <lineage>
        <taxon>Eukaryota</taxon>
        <taxon>Fungi</taxon>
        <taxon>Fungi incertae sedis</taxon>
        <taxon>Mucoromycota</taxon>
        <taxon>Mucoromycotina</taxon>
        <taxon>Mucoromycetes</taxon>
        <taxon>Mucorales</taxon>
        <taxon>Mucorineae</taxon>
        <taxon>Rhizopodaceae</taxon>
        <taxon>Rhizopus</taxon>
    </lineage>
</organism>
<dbReference type="SUPFAM" id="SSF52047">
    <property type="entry name" value="RNI-like"/>
    <property type="match status" value="2"/>
</dbReference>
<evidence type="ECO:0000313" key="10">
    <source>
        <dbReference type="Proteomes" id="UP000717996"/>
    </source>
</evidence>
<feature type="transmembrane region" description="Helical" evidence="7">
    <location>
        <begin position="57"/>
        <end position="76"/>
    </location>
</feature>
<dbReference type="Pfam" id="PF13516">
    <property type="entry name" value="LRR_6"/>
    <property type="match status" value="1"/>
</dbReference>
<comment type="caution">
    <text evidence="9">The sequence shown here is derived from an EMBL/GenBank/DDBJ whole genome shotgun (WGS) entry which is preliminary data.</text>
</comment>
<dbReference type="Pfam" id="PF12937">
    <property type="entry name" value="F-box-like"/>
    <property type="match status" value="1"/>
</dbReference>
<dbReference type="PROSITE" id="PS50244">
    <property type="entry name" value="S5A_REDUCTASE"/>
    <property type="match status" value="1"/>
</dbReference>
<dbReference type="PROSITE" id="PS50181">
    <property type="entry name" value="FBOX"/>
    <property type="match status" value="1"/>
</dbReference>
<dbReference type="InterPro" id="IPR001810">
    <property type="entry name" value="F-box_dom"/>
</dbReference>
<dbReference type="PANTHER" id="PTHR10556:SF43">
    <property type="entry name" value="STEROID 5-ALPHA-REDUCTASE DET2"/>
    <property type="match status" value="1"/>
</dbReference>
<dbReference type="EMBL" id="JAANIT010000335">
    <property type="protein sequence ID" value="KAG1548859.1"/>
    <property type="molecule type" value="Genomic_DNA"/>
</dbReference>
<dbReference type="InterPro" id="IPR039357">
    <property type="entry name" value="SRD5A/TECR"/>
</dbReference>
<dbReference type="GO" id="GO:0006629">
    <property type="term" value="P:lipid metabolic process"/>
    <property type="evidence" value="ECO:0007669"/>
    <property type="project" value="InterPro"/>
</dbReference>
<dbReference type="SUPFAM" id="SSF81383">
    <property type="entry name" value="F-box domain"/>
    <property type="match status" value="1"/>
</dbReference>
<feature type="transmembrane region" description="Helical" evidence="7">
    <location>
        <begin position="147"/>
        <end position="169"/>
    </location>
</feature>
<dbReference type="Pfam" id="PF25372">
    <property type="entry name" value="DUF7885"/>
    <property type="match status" value="1"/>
</dbReference>
<feature type="transmembrane region" description="Helical" evidence="7">
    <location>
        <begin position="19"/>
        <end position="36"/>
    </location>
</feature>
<dbReference type="InterPro" id="IPR057207">
    <property type="entry name" value="FBXL15_LRR"/>
</dbReference>
<dbReference type="SMART" id="SM00256">
    <property type="entry name" value="FBOX"/>
    <property type="match status" value="1"/>
</dbReference>
<dbReference type="PANTHER" id="PTHR10556">
    <property type="entry name" value="3-OXO-5-ALPHA-STEROID 4-DEHYDROGENASE"/>
    <property type="match status" value="1"/>
</dbReference>
<dbReference type="SMART" id="SM00367">
    <property type="entry name" value="LRR_CC"/>
    <property type="match status" value="9"/>
</dbReference>
<dbReference type="Proteomes" id="UP000717996">
    <property type="component" value="Unassembled WGS sequence"/>
</dbReference>
<evidence type="ECO:0000256" key="5">
    <source>
        <dbReference type="ARBA" id="ARBA00023136"/>
    </source>
</evidence>
<dbReference type="GO" id="GO:0016020">
    <property type="term" value="C:membrane"/>
    <property type="evidence" value="ECO:0007669"/>
    <property type="project" value="UniProtKB-SubCell"/>
</dbReference>
<dbReference type="GO" id="GO:0020037">
    <property type="term" value="F:heme binding"/>
    <property type="evidence" value="ECO:0007669"/>
    <property type="project" value="UniProtKB-ARBA"/>
</dbReference>
<evidence type="ECO:0000256" key="7">
    <source>
        <dbReference type="SAM" id="Phobius"/>
    </source>
</evidence>
<accession>A0A9P6YHQ6</accession>
<dbReference type="InterPro" id="IPR032675">
    <property type="entry name" value="LRR_dom_sf"/>
</dbReference>
<dbReference type="SUPFAM" id="SSF55856">
    <property type="entry name" value="Cytochrome b5-like heme/steroid binding domain"/>
    <property type="match status" value="1"/>
</dbReference>
<evidence type="ECO:0000256" key="4">
    <source>
        <dbReference type="ARBA" id="ARBA00022989"/>
    </source>
</evidence>
<dbReference type="FunFam" id="3.10.120.10:FF:000003">
    <property type="entry name" value="membrane-associated progesterone receptor component 1"/>
    <property type="match status" value="1"/>
</dbReference>
<evidence type="ECO:0000256" key="2">
    <source>
        <dbReference type="ARBA" id="ARBA00007742"/>
    </source>
</evidence>
<keyword evidence="3 7" id="KW-0812">Transmembrane</keyword>
<dbReference type="Pfam" id="PF00173">
    <property type="entry name" value="Cyt-b5"/>
    <property type="match status" value="1"/>
</dbReference>
<dbReference type="OrthoDB" id="550575at2759"/>
<feature type="domain" description="F-box" evidence="8">
    <location>
        <begin position="353"/>
        <end position="399"/>
    </location>
</feature>
<evidence type="ECO:0000256" key="6">
    <source>
        <dbReference type="ARBA" id="ARBA00038357"/>
    </source>
</evidence>
<reference evidence="9" key="1">
    <citation type="journal article" date="2020" name="Microb. Genom.">
        <title>Genetic diversity of clinical and environmental Mucorales isolates obtained from an investigation of mucormycosis cases among solid organ transplant recipients.</title>
        <authorList>
            <person name="Nguyen M.H."/>
            <person name="Kaul D."/>
            <person name="Muto C."/>
            <person name="Cheng S.J."/>
            <person name="Richter R.A."/>
            <person name="Bruno V.M."/>
            <person name="Liu G."/>
            <person name="Beyhan S."/>
            <person name="Sundermann A.J."/>
            <person name="Mounaud S."/>
            <person name="Pasculle A.W."/>
            <person name="Nierman W.C."/>
            <person name="Driscoll E."/>
            <person name="Cumbie R."/>
            <person name="Clancy C.J."/>
            <person name="Dupont C.L."/>
        </authorList>
    </citation>
    <scope>NUCLEOTIDE SEQUENCE</scope>
    <source>
        <strain evidence="9">GL16</strain>
    </source>
</reference>
<dbReference type="InterPro" id="IPR036047">
    <property type="entry name" value="F-box-like_dom_sf"/>
</dbReference>
<dbReference type="InterPro" id="IPR001199">
    <property type="entry name" value="Cyt_B5-like_heme/steroid-bd"/>
</dbReference>
<proteinExistence type="inferred from homology"/>
<dbReference type="InterPro" id="IPR036400">
    <property type="entry name" value="Cyt_B5-like_heme/steroid_sf"/>
</dbReference>
<name>A0A9P6YHQ6_RHIOR</name>
<dbReference type="Pfam" id="PF02544">
    <property type="entry name" value="Steroid_dh"/>
    <property type="match status" value="1"/>
</dbReference>
<dbReference type="GO" id="GO:0016627">
    <property type="term" value="F:oxidoreductase activity, acting on the CH-CH group of donors"/>
    <property type="evidence" value="ECO:0007669"/>
    <property type="project" value="InterPro"/>
</dbReference>
<evidence type="ECO:0000256" key="1">
    <source>
        <dbReference type="ARBA" id="ARBA00004141"/>
    </source>
</evidence>
<dbReference type="Gene3D" id="3.10.120.10">
    <property type="entry name" value="Cytochrome b5-like heme/steroid binding domain"/>
    <property type="match status" value="1"/>
</dbReference>
<dbReference type="InterPro" id="IPR001104">
    <property type="entry name" value="3-oxo-5_a-steroid_4-DH_C"/>
</dbReference>
<comment type="similarity">
    <text evidence="6">Belongs to the cytochrome b5 family. MAPR subfamily.</text>
</comment>
<keyword evidence="5 7" id="KW-0472">Membrane</keyword>
<comment type="similarity">
    <text evidence="2">Belongs to the steroid 5-alpha reductase family.</text>
</comment>
<sequence length="812" mass="91202">MLENIASYWLKQSTYDTTLGVYATFPFLMVPSLLLVNAPYGRFAGKLGVDWSMNGKWSWCAMEIISPIVFITSLYFTRPTWTPFQTMLASAWIIHYTNRSIIYPLRANSMSPIHIFTSSSSVVFNFINGYTNGMWIGRHSQSVSTQFWVGLFLWLIGFLSNIYHDSLLFKLREKKDKTKRYFIPQGGLFRYVSCPNYLSEIIEWTGYALASWPSLPALIFAGSTAANLMPRAWRTHACSSSTPTIQEAKHPEVLVFKNYTPLDLLPFDGNGKEGRILMAVNGSIYDVTRGRNFYGPGGPYANFAGHDASRGLAKNSFDLDMLTDPKESIDKLEDLSADEWESLREWEQHFASKYLLVELPDELQIKIFSELPLEDLLKSTVVCRKWNKLVFDGSLWSKINIIPFYKTIPTDYLLKLIKASSGFLKIANFRGCIQFNGHALRVLSEHCPNVQVMIMIGCRNLSAASITCFLQKAHQLRVLDVSGLDTVKNSTLAVNSLSRLEKINLSWCRNITGQGLIPLVTSCSSSLRYLKIDGCPQLDDATMETFGRHMPNLTHLSLAACTSLTDTGLLSFLSNQKTKITHLNLSSCARLTDATLRHLSQYTPHLTHLELSGCVLMTDQGFCYLSSRVKSLVHLDLEDLQQITGITVRAIANHQTDLQRFCLSNCTQISDDAITHLILHGVCHKLQHLELDNCTVTDEVLNTIAVFLQSQKRIQSESLLLTDSGISLFSQRERQINLKVLDCLNITETGVKNALAKASPMLTIKSFYSFQENTSATTLNTRQVGSVRGMNNTTHRQSGNNSTHTANNCIIL</sequence>